<evidence type="ECO:0000256" key="1">
    <source>
        <dbReference type="SAM" id="Phobius"/>
    </source>
</evidence>
<keyword evidence="1" id="KW-0472">Membrane</keyword>
<keyword evidence="1" id="KW-0812">Transmembrane</keyword>
<reference evidence="2" key="1">
    <citation type="submission" date="2018-10" db="EMBL/GenBank/DDBJ databases">
        <authorList>
            <consortium name="PulseNet: The National Subtyping Network for Foodborne Disease Surveillance"/>
            <person name="Tarr C.L."/>
            <person name="Trees E."/>
            <person name="Katz L.S."/>
            <person name="Carleton-Romer H.A."/>
            <person name="Stroika S."/>
            <person name="Kucerova Z."/>
            <person name="Roache K.F."/>
            <person name="Sabol A.L."/>
            <person name="Besser J."/>
            <person name="Gerner-Smidt P."/>
        </authorList>
    </citation>
    <scope>NUCLEOTIDE SEQUENCE [LARGE SCALE GENOMIC DNA]</scope>
    <source>
        <strain evidence="2">PNUSAS059279</strain>
    </source>
</reference>
<gene>
    <name evidence="2" type="ORF">ED173_01990</name>
</gene>
<dbReference type="AlphaFoldDB" id="A0A3J8SWC0"/>
<proteinExistence type="predicted"/>
<feature type="transmembrane region" description="Helical" evidence="1">
    <location>
        <begin position="45"/>
        <end position="63"/>
    </location>
</feature>
<evidence type="ECO:0000313" key="2">
    <source>
        <dbReference type="EMBL" id="MFX61773.1"/>
    </source>
</evidence>
<sequence>MMGILTNIGLIMFWFAVVVVAGTSYVCAIIFAIKKGWLGETSSKVVYCATFVILAAIVFKLPLL</sequence>
<accession>A0A3J8SWC0</accession>
<dbReference type="EMBL" id="RNGN01000004">
    <property type="protein sequence ID" value="MFX61773.1"/>
    <property type="molecule type" value="Genomic_DNA"/>
</dbReference>
<keyword evidence="1" id="KW-1133">Transmembrane helix</keyword>
<comment type="caution">
    <text evidence="2">The sequence shown here is derived from an EMBL/GenBank/DDBJ whole genome shotgun (WGS) entry which is preliminary data.</text>
</comment>
<organism evidence="2">
    <name type="scientific">Salmonella enterica</name>
    <name type="common">Salmonella choleraesuis</name>
    <dbReference type="NCBI Taxonomy" id="28901"/>
    <lineage>
        <taxon>Bacteria</taxon>
        <taxon>Pseudomonadati</taxon>
        <taxon>Pseudomonadota</taxon>
        <taxon>Gammaproteobacteria</taxon>
        <taxon>Enterobacterales</taxon>
        <taxon>Enterobacteriaceae</taxon>
        <taxon>Salmonella</taxon>
    </lineage>
</organism>
<dbReference type="Proteomes" id="UP000885417">
    <property type="component" value="Unassembled WGS sequence"/>
</dbReference>
<protein>
    <submittedName>
        <fullName evidence="2">Uncharacterized protein</fullName>
    </submittedName>
</protein>
<name>A0A3J8SWC0_SALER</name>
<feature type="transmembrane region" description="Helical" evidence="1">
    <location>
        <begin position="12"/>
        <end position="33"/>
    </location>
</feature>